<feature type="region of interest" description="Disordered" evidence="1">
    <location>
        <begin position="17"/>
        <end position="46"/>
    </location>
</feature>
<keyword evidence="3" id="KW-1185">Reference proteome</keyword>
<evidence type="ECO:0000256" key="1">
    <source>
        <dbReference type="SAM" id="MobiDB-lite"/>
    </source>
</evidence>
<reference evidence="2 3" key="1">
    <citation type="submission" date="2024-09" db="EMBL/GenBank/DDBJ databases">
        <authorList>
            <person name="Sun Q."/>
            <person name="Mori K."/>
        </authorList>
    </citation>
    <scope>NUCLEOTIDE SEQUENCE [LARGE SCALE GENOMIC DNA]</scope>
    <source>
        <strain evidence="2 3">NCAIM B.02415</strain>
    </source>
</reference>
<proteinExistence type="predicted"/>
<sequence length="46" mass="5114">MHSASPELVPQLISMEFHVGVSMPEPPQNGDRHAQQRADSPESQFL</sequence>
<dbReference type="RefSeq" id="WP_377022386.1">
    <property type="nucleotide sequence ID" value="NZ_JBHLTS010000021.1"/>
</dbReference>
<evidence type="ECO:0000313" key="2">
    <source>
        <dbReference type="EMBL" id="MFC0514542.1"/>
    </source>
</evidence>
<comment type="caution">
    <text evidence="2">The sequence shown here is derived from an EMBL/GenBank/DDBJ whole genome shotgun (WGS) entry which is preliminary data.</text>
</comment>
<gene>
    <name evidence="2" type="ORF">ACFFGT_10030</name>
</gene>
<evidence type="ECO:0000313" key="3">
    <source>
        <dbReference type="Proteomes" id="UP001589828"/>
    </source>
</evidence>
<accession>A0ABV6L4Z5</accession>
<feature type="compositionally biased region" description="Basic and acidic residues" evidence="1">
    <location>
        <begin position="30"/>
        <end position="40"/>
    </location>
</feature>
<dbReference type="EMBL" id="JBHLTS010000021">
    <property type="protein sequence ID" value="MFC0514542.1"/>
    <property type="molecule type" value="Genomic_DNA"/>
</dbReference>
<protein>
    <submittedName>
        <fullName evidence="2">Uncharacterized protein</fullName>
    </submittedName>
</protein>
<name>A0ABV6L4Z5_9SPHI</name>
<organism evidence="2 3">
    <name type="scientific">Mucilaginibacter angelicae</name>
    <dbReference type="NCBI Taxonomy" id="869718"/>
    <lineage>
        <taxon>Bacteria</taxon>
        <taxon>Pseudomonadati</taxon>
        <taxon>Bacteroidota</taxon>
        <taxon>Sphingobacteriia</taxon>
        <taxon>Sphingobacteriales</taxon>
        <taxon>Sphingobacteriaceae</taxon>
        <taxon>Mucilaginibacter</taxon>
    </lineage>
</organism>
<dbReference type="Proteomes" id="UP001589828">
    <property type="component" value="Unassembled WGS sequence"/>
</dbReference>